<dbReference type="STRING" id="363253.LI1036"/>
<dbReference type="KEGG" id="lip:LI1036"/>
<dbReference type="RefSeq" id="WP_011527119.1">
    <property type="nucleotide sequence ID" value="NC_008011.1"/>
</dbReference>
<evidence type="ECO:0000313" key="2">
    <source>
        <dbReference type="Proteomes" id="UP000002430"/>
    </source>
</evidence>
<gene>
    <name evidence="1" type="ordered locus">LI1036</name>
</gene>
<dbReference type="AlphaFoldDB" id="Q1MPI7"/>
<dbReference type="eggNOG" id="COG1026">
    <property type="taxonomic scope" value="Bacteria"/>
</dbReference>
<evidence type="ECO:0000313" key="1">
    <source>
        <dbReference type="EMBL" id="CAJ55090.1"/>
    </source>
</evidence>
<sequence length="318" mass="35202">MQVQLRNVSDSSQNLENVQATENKQKANTQDGQPRVGKGAIPRIMAALNSAVNFVSSTLQEYKTAILTTTQSTSVQQNEIRLQNRDLISQMLDPNQPQPFPNAIDNATKQTIKDLAGISHKEVGSITSTALNNLSMSITKLETKLTDDIMTSLLTTEMKNILLKDVVVQNLKNELGTRGVPNDEGAMATLLMTKQYEMGALARTPNENLQKTIENLVTSMSDNAVTQRNYTQAKNEIQNTYIEAIMVNKDMTKQEASQLPELKELKLKLDQAALELEETYTTKNGGQLPEISLQDYREIFQGVAAPYLNNIGINATIL</sequence>
<name>Q1MPI7_LAWIP</name>
<dbReference type="Proteomes" id="UP000002430">
    <property type="component" value="Chromosome"/>
</dbReference>
<dbReference type="EMBL" id="AM180252">
    <property type="protein sequence ID" value="CAJ55090.1"/>
    <property type="molecule type" value="Genomic_DNA"/>
</dbReference>
<reference evidence="1 2" key="1">
    <citation type="submission" date="2005-11" db="EMBL/GenBank/DDBJ databases">
        <title>The complete genome sequence of Lawsonia intracellularis: the causative agent of proliferative enteropathy.</title>
        <authorList>
            <person name="Kaur K."/>
            <person name="Zhang Q."/>
            <person name="Beckler D."/>
            <person name="Munir S."/>
            <person name="Li L."/>
            <person name="Kinsley K."/>
            <person name="Herron L."/>
            <person name="Peterson A."/>
            <person name="May B."/>
            <person name="Singh S."/>
            <person name="Gebhart C."/>
            <person name="Kapur V."/>
        </authorList>
    </citation>
    <scope>NUCLEOTIDE SEQUENCE [LARGE SCALE GENOMIC DNA]</scope>
    <source>
        <strain evidence="1 2">PHE/MN1-00</strain>
    </source>
</reference>
<proteinExistence type="predicted"/>
<keyword evidence="2" id="KW-1185">Reference proteome</keyword>
<protein>
    <submittedName>
        <fullName evidence="1">NA</fullName>
    </submittedName>
</protein>
<organism evidence="1 2">
    <name type="scientific">Lawsonia intracellularis (strain PHE/MN1-00)</name>
    <dbReference type="NCBI Taxonomy" id="363253"/>
    <lineage>
        <taxon>Bacteria</taxon>
        <taxon>Pseudomonadati</taxon>
        <taxon>Thermodesulfobacteriota</taxon>
        <taxon>Desulfovibrionia</taxon>
        <taxon>Desulfovibrionales</taxon>
        <taxon>Desulfovibrionaceae</taxon>
        <taxon>Lawsonia</taxon>
    </lineage>
</organism>
<dbReference type="HOGENOM" id="CLU_873748_0_0_7"/>
<accession>Q1MPI7</accession>